<feature type="domain" description="Histidine kinase" evidence="11">
    <location>
        <begin position="357"/>
        <end position="574"/>
    </location>
</feature>
<keyword evidence="7 12" id="KW-0418">Kinase</keyword>
<keyword evidence="10" id="KW-1133">Transmembrane helix</keyword>
<dbReference type="GO" id="GO:0005886">
    <property type="term" value="C:plasma membrane"/>
    <property type="evidence" value="ECO:0007669"/>
    <property type="project" value="UniProtKB-SubCell"/>
</dbReference>
<keyword evidence="8" id="KW-0067">ATP-binding</keyword>
<sequence length="574" mass="65181">MNIHKRFVVQLFLQLMLIFFLSGVLLFFLFGIIGYFLSDSEAETDLSLAEDYFISQNITVEDGNADISDRLKKLVGEQHGRLLVVSKDGDLLGEFPELEESPSSFNEGELAGILLENDPTLDYSYWRLDETDTDSPLVFFREENGESLLLDSVKQHVDWKQGKLDFQRGVISNLQNNKTWVQLVDRSGKVVDGFNAGNKPKTYSHQEILSMTQSKEESVSSYYDEGTQQTILMGMPLKDMAATLEEKIDSKVGNSIIIVSVLLILLLLLITFWYARKFGKPLMTMMQWIEKLGSGVYEQPVNHVEQPLLFKKNGKIKRKYKLYQELITNLSQLTDTLRDNQDQREKIKVTREEWISGISHDLKTPLSSIAGYSKMLESKEYHWSQEEVREFAEIIGSKSAYMKDLLDDLTLTYRIKNGALPIVREKMNITELIRRTIISYMNNPDYAEMNIDFQAEDDNVTASVDPKWFQRIIDNIVENALKYNPAGTTITVTLAGIEQHLCQLTISDDGVGMDQKTVNSIFQRYYRGTNTSDSGSGTGLGMAITKQLIQLHQGSINVKSTPGEGTSIRILMPV</sequence>
<keyword evidence="9" id="KW-0902">Two-component regulatory system</keyword>
<protein>
    <recommendedName>
        <fullName evidence="3">histidine kinase</fullName>
        <ecNumber evidence="3">2.7.13.3</ecNumber>
    </recommendedName>
</protein>
<evidence type="ECO:0000313" key="13">
    <source>
        <dbReference type="Proteomes" id="UP000050398"/>
    </source>
</evidence>
<evidence type="ECO:0000313" key="12">
    <source>
        <dbReference type="EMBL" id="KPL61015.1"/>
    </source>
</evidence>
<feature type="transmembrane region" description="Helical" evidence="10">
    <location>
        <begin position="256"/>
        <end position="275"/>
    </location>
</feature>
<dbReference type="Pfam" id="PF02518">
    <property type="entry name" value="HATPase_c"/>
    <property type="match status" value="1"/>
</dbReference>
<dbReference type="Gene3D" id="3.30.565.10">
    <property type="entry name" value="Histidine kinase-like ATPase, C-terminal domain"/>
    <property type="match status" value="1"/>
</dbReference>
<evidence type="ECO:0000256" key="8">
    <source>
        <dbReference type="ARBA" id="ARBA00022840"/>
    </source>
</evidence>
<feature type="transmembrane region" description="Helical" evidence="10">
    <location>
        <begin position="12"/>
        <end position="37"/>
    </location>
</feature>
<dbReference type="Gene3D" id="6.10.340.10">
    <property type="match status" value="1"/>
</dbReference>
<comment type="caution">
    <text evidence="12">The sequence shown here is derived from an EMBL/GenBank/DDBJ whole genome shotgun (WGS) entry which is preliminary data.</text>
</comment>
<dbReference type="CDD" id="cd00082">
    <property type="entry name" value="HisKA"/>
    <property type="match status" value="1"/>
</dbReference>
<dbReference type="PATRIC" id="fig|218284.4.peg.975"/>
<proteinExistence type="predicted"/>
<evidence type="ECO:0000256" key="4">
    <source>
        <dbReference type="ARBA" id="ARBA00022553"/>
    </source>
</evidence>
<dbReference type="PROSITE" id="PS50109">
    <property type="entry name" value="HIS_KIN"/>
    <property type="match status" value="1"/>
</dbReference>
<dbReference type="GO" id="GO:0007234">
    <property type="term" value="P:osmosensory signaling via phosphorelay pathway"/>
    <property type="evidence" value="ECO:0007669"/>
    <property type="project" value="TreeGrafter"/>
</dbReference>
<dbReference type="InterPro" id="IPR003661">
    <property type="entry name" value="HisK_dim/P_dom"/>
</dbReference>
<keyword evidence="5" id="KW-0808">Transferase</keyword>
<gene>
    <name evidence="12" type="ORF">AM506_04630</name>
</gene>
<evidence type="ECO:0000256" key="3">
    <source>
        <dbReference type="ARBA" id="ARBA00012438"/>
    </source>
</evidence>
<dbReference type="GO" id="GO:0030295">
    <property type="term" value="F:protein kinase activator activity"/>
    <property type="evidence" value="ECO:0007669"/>
    <property type="project" value="TreeGrafter"/>
</dbReference>
<keyword evidence="10" id="KW-0472">Membrane</keyword>
<dbReference type="SUPFAM" id="SSF55874">
    <property type="entry name" value="ATPase domain of HSP90 chaperone/DNA topoisomerase II/histidine kinase"/>
    <property type="match status" value="1"/>
</dbReference>
<dbReference type="OrthoDB" id="368131at2"/>
<reference evidence="12 13" key="1">
    <citation type="submission" date="2015-08" db="EMBL/GenBank/DDBJ databases">
        <title>Draft Genome Sequence of Bacillus vietnamensis UCD-SED5.</title>
        <authorList>
            <person name="Lee R.D."/>
            <person name="Jospin G."/>
            <person name="Lang J.M."/>
            <person name="Coil D.A."/>
            <person name="Eisen J.A."/>
        </authorList>
    </citation>
    <scope>NUCLEOTIDE SEQUENCE [LARGE SCALE GENOMIC DNA]</scope>
    <source>
        <strain evidence="12 13">UCD-SED5</strain>
    </source>
</reference>
<dbReference type="PANTHER" id="PTHR42878:SF12">
    <property type="entry name" value="SENSOR HISTIDINE KINASE YCBM"/>
    <property type="match status" value="1"/>
</dbReference>
<evidence type="ECO:0000259" key="11">
    <source>
        <dbReference type="PROSITE" id="PS50109"/>
    </source>
</evidence>
<dbReference type="Gene3D" id="1.10.287.130">
    <property type="match status" value="1"/>
</dbReference>
<dbReference type="InterPro" id="IPR003594">
    <property type="entry name" value="HATPase_dom"/>
</dbReference>
<dbReference type="EMBL" id="LIXZ01000002">
    <property type="protein sequence ID" value="KPL61015.1"/>
    <property type="molecule type" value="Genomic_DNA"/>
</dbReference>
<dbReference type="PANTHER" id="PTHR42878">
    <property type="entry name" value="TWO-COMPONENT HISTIDINE KINASE"/>
    <property type="match status" value="1"/>
</dbReference>
<name>A0A0P6W437_9BACI</name>
<dbReference type="GO" id="GO:0000156">
    <property type="term" value="F:phosphorelay response regulator activity"/>
    <property type="evidence" value="ECO:0007669"/>
    <property type="project" value="TreeGrafter"/>
</dbReference>
<dbReference type="SMART" id="SM00387">
    <property type="entry name" value="HATPase_c"/>
    <property type="match status" value="1"/>
</dbReference>
<comment type="catalytic activity">
    <reaction evidence="1">
        <text>ATP + protein L-histidine = ADP + protein N-phospho-L-histidine.</text>
        <dbReference type="EC" id="2.7.13.3"/>
    </reaction>
</comment>
<evidence type="ECO:0000256" key="10">
    <source>
        <dbReference type="SAM" id="Phobius"/>
    </source>
</evidence>
<dbReference type="InterPro" id="IPR036097">
    <property type="entry name" value="HisK_dim/P_sf"/>
</dbReference>
<dbReference type="InterPro" id="IPR004358">
    <property type="entry name" value="Sig_transdc_His_kin-like_C"/>
</dbReference>
<dbReference type="RefSeq" id="WP_060671274.1">
    <property type="nucleotide sequence ID" value="NZ_LIXZ01000002.1"/>
</dbReference>
<evidence type="ECO:0000256" key="9">
    <source>
        <dbReference type="ARBA" id="ARBA00023012"/>
    </source>
</evidence>
<dbReference type="InterPro" id="IPR036890">
    <property type="entry name" value="HATPase_C_sf"/>
</dbReference>
<dbReference type="Pfam" id="PF00512">
    <property type="entry name" value="HisKA"/>
    <property type="match status" value="1"/>
</dbReference>
<dbReference type="InterPro" id="IPR050351">
    <property type="entry name" value="BphY/WalK/GraS-like"/>
</dbReference>
<dbReference type="FunFam" id="3.30.565.10:FF:000006">
    <property type="entry name" value="Sensor histidine kinase WalK"/>
    <property type="match status" value="1"/>
</dbReference>
<evidence type="ECO:0000256" key="1">
    <source>
        <dbReference type="ARBA" id="ARBA00000085"/>
    </source>
</evidence>
<dbReference type="AlphaFoldDB" id="A0A0P6W437"/>
<dbReference type="InterPro" id="IPR005467">
    <property type="entry name" value="His_kinase_dom"/>
</dbReference>
<evidence type="ECO:0000256" key="5">
    <source>
        <dbReference type="ARBA" id="ARBA00022679"/>
    </source>
</evidence>
<dbReference type="PRINTS" id="PR00344">
    <property type="entry name" value="BCTRLSENSOR"/>
</dbReference>
<keyword evidence="10" id="KW-0812">Transmembrane</keyword>
<dbReference type="Proteomes" id="UP000050398">
    <property type="component" value="Unassembled WGS sequence"/>
</dbReference>
<keyword evidence="6" id="KW-0547">Nucleotide-binding</keyword>
<evidence type="ECO:0000256" key="7">
    <source>
        <dbReference type="ARBA" id="ARBA00022777"/>
    </source>
</evidence>
<evidence type="ECO:0000256" key="2">
    <source>
        <dbReference type="ARBA" id="ARBA00004651"/>
    </source>
</evidence>
<dbReference type="GO" id="GO:0000155">
    <property type="term" value="F:phosphorelay sensor kinase activity"/>
    <property type="evidence" value="ECO:0007669"/>
    <property type="project" value="InterPro"/>
</dbReference>
<dbReference type="SUPFAM" id="SSF47384">
    <property type="entry name" value="Homodimeric domain of signal transducing histidine kinase"/>
    <property type="match status" value="1"/>
</dbReference>
<evidence type="ECO:0000256" key="6">
    <source>
        <dbReference type="ARBA" id="ARBA00022741"/>
    </source>
</evidence>
<dbReference type="FunFam" id="1.10.287.130:FF:000082">
    <property type="entry name" value="Sensor histidine kinase YvrG"/>
    <property type="match status" value="1"/>
</dbReference>
<dbReference type="eggNOG" id="COG0642">
    <property type="taxonomic scope" value="Bacteria"/>
</dbReference>
<comment type="subcellular location">
    <subcellularLocation>
        <location evidence="2">Cell membrane</location>
        <topology evidence="2">Multi-pass membrane protein</topology>
    </subcellularLocation>
</comment>
<dbReference type="EC" id="2.7.13.3" evidence="3"/>
<keyword evidence="4" id="KW-0597">Phosphoprotein</keyword>
<dbReference type="SMART" id="SM00388">
    <property type="entry name" value="HisKA"/>
    <property type="match status" value="1"/>
</dbReference>
<accession>A0A0P6W437</accession>
<dbReference type="GO" id="GO:0005524">
    <property type="term" value="F:ATP binding"/>
    <property type="evidence" value="ECO:0007669"/>
    <property type="project" value="UniProtKB-KW"/>
</dbReference>
<organism evidence="12 13">
    <name type="scientific">Rossellomorea vietnamensis</name>
    <dbReference type="NCBI Taxonomy" id="218284"/>
    <lineage>
        <taxon>Bacteria</taxon>
        <taxon>Bacillati</taxon>
        <taxon>Bacillota</taxon>
        <taxon>Bacilli</taxon>
        <taxon>Bacillales</taxon>
        <taxon>Bacillaceae</taxon>
        <taxon>Rossellomorea</taxon>
    </lineage>
</organism>